<accession>A0A5B0RA03</accession>
<protein>
    <submittedName>
        <fullName evidence="2">Uncharacterized protein</fullName>
    </submittedName>
</protein>
<reference evidence="2 3" key="1">
    <citation type="submission" date="2019-05" db="EMBL/GenBank/DDBJ databases">
        <title>Emergence of the Ug99 lineage of the wheat stem rust pathogen through somatic hybridization.</title>
        <authorList>
            <person name="Li F."/>
            <person name="Upadhyaya N.M."/>
            <person name="Sperschneider J."/>
            <person name="Matny O."/>
            <person name="Nguyen-Phuc H."/>
            <person name="Mago R."/>
            <person name="Raley C."/>
            <person name="Miller M.E."/>
            <person name="Silverstein K.A.T."/>
            <person name="Henningsen E."/>
            <person name="Hirsch C.D."/>
            <person name="Visser B."/>
            <person name="Pretorius Z.A."/>
            <person name="Steffenson B.J."/>
            <person name="Schwessinger B."/>
            <person name="Dodds P.N."/>
            <person name="Figueroa M."/>
        </authorList>
    </citation>
    <scope>NUCLEOTIDE SEQUENCE [LARGE SCALE GENOMIC DNA]</scope>
    <source>
        <strain evidence="2 3">Ug99</strain>
    </source>
</reference>
<comment type="caution">
    <text evidence="2">The sequence shown here is derived from an EMBL/GenBank/DDBJ whole genome shotgun (WGS) entry which is preliminary data.</text>
</comment>
<sequence length="518" mass="58445">MVNRPKLKLQLAVAIAKTYGSKVEIDGCLDRLRNWPLSESEKQLKSLIIPKENGIQSPVSKPTGTRSRSHSECAENEPTEENAVTGSQLHTETSSTNEQSENISSQPKHKVLNSGEIGPADEATSTWVAENKHLKQMNELQRQEIINLRHELAERWHGLNRNIEPEVKAGLHVQKKRPLSMLEMIVEHEEKKKQKKESAKAKKTVRFGDQREEALSATGMPSEIPSDKISSSAGDSTFDTLSRIIRLNELLRSSSSEPPPSIQTDLLTLEAIREAAVGLLTTLRHSLQETSRMVFGKQRVTDSSIPRATHLIARSISSALAPLFLPEHPTIPNSSKAEVIKRNWSKIILPFIYQNLESLFEEIMLTVTRCCQRLEEYFWDDRRSKTTVTSFEVDNMMVLREELSKLAQNIIRQSSGWTGDFQFHMIKTLLGKMESIYFTVTTSSGHKVCDLEALGILAELLETVSKNLAQSTVAEINLVEIRAIIAKIVCNQQFGIGLSHSPMMDRKFDRVLMRFWVL</sequence>
<feature type="compositionally biased region" description="Polar residues" evidence="1">
    <location>
        <begin position="82"/>
        <end position="106"/>
    </location>
</feature>
<feature type="compositionally biased region" description="Polar residues" evidence="1">
    <location>
        <begin position="54"/>
        <end position="66"/>
    </location>
</feature>
<dbReference type="Proteomes" id="UP000325313">
    <property type="component" value="Unassembled WGS sequence"/>
</dbReference>
<organism evidence="2 3">
    <name type="scientific">Puccinia graminis f. sp. tritici</name>
    <dbReference type="NCBI Taxonomy" id="56615"/>
    <lineage>
        <taxon>Eukaryota</taxon>
        <taxon>Fungi</taxon>
        <taxon>Dikarya</taxon>
        <taxon>Basidiomycota</taxon>
        <taxon>Pucciniomycotina</taxon>
        <taxon>Pucciniomycetes</taxon>
        <taxon>Pucciniales</taxon>
        <taxon>Pucciniaceae</taxon>
        <taxon>Puccinia</taxon>
    </lineage>
</organism>
<dbReference type="AlphaFoldDB" id="A0A5B0RA03"/>
<proteinExistence type="predicted"/>
<evidence type="ECO:0000256" key="1">
    <source>
        <dbReference type="SAM" id="MobiDB-lite"/>
    </source>
</evidence>
<dbReference type="EMBL" id="VDEP01000236">
    <property type="protein sequence ID" value="KAA1122460.1"/>
    <property type="molecule type" value="Genomic_DNA"/>
</dbReference>
<evidence type="ECO:0000313" key="3">
    <source>
        <dbReference type="Proteomes" id="UP000325313"/>
    </source>
</evidence>
<name>A0A5B0RA03_PUCGR</name>
<gene>
    <name evidence="2" type="ORF">PGTUg99_037646</name>
</gene>
<feature type="region of interest" description="Disordered" evidence="1">
    <location>
        <begin position="48"/>
        <end position="119"/>
    </location>
</feature>
<evidence type="ECO:0000313" key="2">
    <source>
        <dbReference type="EMBL" id="KAA1122460.1"/>
    </source>
</evidence>